<proteinExistence type="predicted"/>
<dbReference type="InterPro" id="IPR023485">
    <property type="entry name" value="Ptyr_pPase"/>
</dbReference>
<gene>
    <name evidence="3" type="ordered locus">Nhal_3362</name>
</gene>
<dbReference type="Pfam" id="PF01451">
    <property type="entry name" value="LMWPc"/>
    <property type="match status" value="1"/>
</dbReference>
<evidence type="ECO:0000313" key="3">
    <source>
        <dbReference type="EMBL" id="ADE16397.1"/>
    </source>
</evidence>
<accession>D5C0S4</accession>
<feature type="domain" description="Phosphotyrosine protein phosphatase I" evidence="2">
    <location>
        <begin position="5"/>
        <end position="140"/>
    </location>
</feature>
<reference evidence="4" key="1">
    <citation type="submission" date="2010-04" db="EMBL/GenBank/DDBJ databases">
        <title>Complete genome sequence of Nitrosococcus halophilus Nc4, a salt-adapted, aerobic obligate ammonia-oxidizing sulfur purple bacterium.</title>
        <authorList>
            <consortium name="US DOE Joint Genome Institute"/>
            <person name="Campbell M.A."/>
            <person name="Malfatti S.A."/>
            <person name="Chain P.S.G."/>
            <person name="Heidelberg J.F."/>
            <person name="Ward B.B."/>
            <person name="Klotz M.G."/>
        </authorList>
    </citation>
    <scope>NUCLEOTIDE SEQUENCE [LARGE SCALE GENOMIC DNA]</scope>
    <source>
        <strain evidence="4">Nc4</strain>
    </source>
</reference>
<dbReference type="RefSeq" id="WP_013034246.1">
    <property type="nucleotide sequence ID" value="NC_013960.1"/>
</dbReference>
<dbReference type="AlphaFoldDB" id="D5C0S4"/>
<evidence type="ECO:0000259" key="2">
    <source>
        <dbReference type="SMART" id="SM00226"/>
    </source>
</evidence>
<dbReference type="OrthoDB" id="9793058at2"/>
<keyword evidence="4" id="KW-1185">Reference proteome</keyword>
<dbReference type="eggNOG" id="COG0394">
    <property type="taxonomic scope" value="Bacteria"/>
</dbReference>
<dbReference type="PANTHER" id="PTHR43428:SF1">
    <property type="entry name" value="ARSENATE REDUCTASE"/>
    <property type="match status" value="1"/>
</dbReference>
<name>D5C0S4_NITHN</name>
<dbReference type="SUPFAM" id="SSF52788">
    <property type="entry name" value="Phosphotyrosine protein phosphatases I"/>
    <property type="match status" value="1"/>
</dbReference>
<organism evidence="3 4">
    <name type="scientific">Nitrosococcus halophilus (strain Nc4)</name>
    <dbReference type="NCBI Taxonomy" id="472759"/>
    <lineage>
        <taxon>Bacteria</taxon>
        <taxon>Pseudomonadati</taxon>
        <taxon>Pseudomonadota</taxon>
        <taxon>Gammaproteobacteria</taxon>
        <taxon>Chromatiales</taxon>
        <taxon>Chromatiaceae</taxon>
        <taxon>Nitrosococcus</taxon>
    </lineage>
</organism>
<evidence type="ECO:0000313" key="4">
    <source>
        <dbReference type="Proteomes" id="UP000001844"/>
    </source>
</evidence>
<dbReference type="GO" id="GO:0046685">
    <property type="term" value="P:response to arsenic-containing substance"/>
    <property type="evidence" value="ECO:0007669"/>
    <property type="project" value="UniProtKB-KW"/>
</dbReference>
<dbReference type="PANTHER" id="PTHR43428">
    <property type="entry name" value="ARSENATE REDUCTASE"/>
    <property type="match status" value="1"/>
</dbReference>
<dbReference type="EMBL" id="CP001798">
    <property type="protein sequence ID" value="ADE16397.1"/>
    <property type="molecule type" value="Genomic_DNA"/>
</dbReference>
<dbReference type="SMART" id="SM00226">
    <property type="entry name" value="LMWPc"/>
    <property type="match status" value="1"/>
</dbReference>
<sequence>MVTPVSVLFLCTGNSCRSIMAEALFSHYGGQRFRSYSAGSFPTGEVHPVSLATLQAKGIGVAGYRSKPWDEFTHQPMDIVITVCDAAAGESCPAFPGEPLKAHWGVSDPAKFQGSEEETQAEFTRICNQLETRVQALVDLPVEEMDREALRQALQEIGRL</sequence>
<dbReference type="STRING" id="472759.Nhal_3362"/>
<dbReference type="Gene3D" id="3.40.50.2300">
    <property type="match status" value="1"/>
</dbReference>
<keyword evidence="1" id="KW-0059">Arsenical resistance</keyword>
<dbReference type="InterPro" id="IPR036196">
    <property type="entry name" value="Ptyr_pPase_sf"/>
</dbReference>
<evidence type="ECO:0000256" key="1">
    <source>
        <dbReference type="ARBA" id="ARBA00022849"/>
    </source>
</evidence>
<dbReference type="Proteomes" id="UP000001844">
    <property type="component" value="Chromosome"/>
</dbReference>
<dbReference type="KEGG" id="nhl:Nhal_3362"/>
<dbReference type="HOGENOM" id="CLU_071415_3_0_6"/>
<dbReference type="CDD" id="cd16345">
    <property type="entry name" value="LMWP_ArsC"/>
    <property type="match status" value="1"/>
</dbReference>
<protein>
    <submittedName>
        <fullName evidence="3">Protein-tyrosine phosphatase, low molecular weight</fullName>
    </submittedName>
</protein>